<comment type="caution">
    <text evidence="1">The sequence shown here is derived from an EMBL/GenBank/DDBJ whole genome shotgun (WGS) entry which is preliminary data.</text>
</comment>
<evidence type="ECO:0000313" key="1">
    <source>
        <dbReference type="EMBL" id="EEF63374.1"/>
    </source>
</evidence>
<gene>
    <name evidence="1" type="ORF">Cflav_PD6009</name>
</gene>
<protein>
    <submittedName>
        <fullName evidence="1">Uncharacterized protein</fullName>
    </submittedName>
</protein>
<organism evidence="1 2">
    <name type="scientific">Pedosphaera parvula (strain Ellin514)</name>
    <dbReference type="NCBI Taxonomy" id="320771"/>
    <lineage>
        <taxon>Bacteria</taxon>
        <taxon>Pseudomonadati</taxon>
        <taxon>Verrucomicrobiota</taxon>
        <taxon>Pedosphaerae</taxon>
        <taxon>Pedosphaerales</taxon>
        <taxon>Pedosphaeraceae</taxon>
        <taxon>Pedosphaera</taxon>
    </lineage>
</organism>
<reference evidence="1 2" key="1">
    <citation type="journal article" date="2011" name="J. Bacteriol.">
        <title>Genome sequence of 'Pedosphaera parvula' Ellin514, an aerobic Verrucomicrobial isolate from pasture soil.</title>
        <authorList>
            <person name="Kant R."/>
            <person name="van Passel M.W."/>
            <person name="Sangwan P."/>
            <person name="Palva A."/>
            <person name="Lucas S."/>
            <person name="Copeland A."/>
            <person name="Lapidus A."/>
            <person name="Glavina Del Rio T."/>
            <person name="Dalin E."/>
            <person name="Tice H."/>
            <person name="Bruce D."/>
            <person name="Goodwin L."/>
            <person name="Pitluck S."/>
            <person name="Chertkov O."/>
            <person name="Larimer F.W."/>
            <person name="Land M.L."/>
            <person name="Hauser L."/>
            <person name="Brettin T.S."/>
            <person name="Detter J.C."/>
            <person name="Han S."/>
            <person name="de Vos W.M."/>
            <person name="Janssen P.H."/>
            <person name="Smidt H."/>
        </authorList>
    </citation>
    <scope>NUCLEOTIDE SEQUENCE [LARGE SCALE GENOMIC DNA]</scope>
    <source>
        <strain evidence="1 2">Ellin514</strain>
    </source>
</reference>
<dbReference type="RefSeq" id="WP_007412681.1">
    <property type="nucleotide sequence ID" value="NZ_ABOX02000001.1"/>
</dbReference>
<accession>B9XA33</accession>
<evidence type="ECO:0000313" key="2">
    <source>
        <dbReference type="Proteomes" id="UP000003688"/>
    </source>
</evidence>
<proteinExistence type="predicted"/>
<sequence>MRTLKFPFLVKKGNVSLKIYRLDRGNCFEFRVPYYSEGKRRFDCYWDFDKARKRADEVLGGINVGGVDNLRLTGEERLILSRSEAVLQGVRCGLQAATSSCQEYSL</sequence>
<dbReference type="Proteomes" id="UP000003688">
    <property type="component" value="Unassembled WGS sequence"/>
</dbReference>
<keyword evidence="2" id="KW-1185">Reference proteome</keyword>
<dbReference type="EMBL" id="ABOX02000001">
    <property type="protein sequence ID" value="EEF63374.1"/>
    <property type="molecule type" value="Genomic_DNA"/>
</dbReference>
<dbReference type="AlphaFoldDB" id="B9XA33"/>
<dbReference type="STRING" id="320771.Cflav_PD6009"/>
<name>B9XA33_PEDPL</name>